<gene>
    <name evidence="1" type="ORF">CHLNCDRAFT_140848</name>
</gene>
<protein>
    <submittedName>
        <fullName evidence="1">Uncharacterized protein</fullName>
    </submittedName>
</protein>
<dbReference type="OrthoDB" id="518531at2759"/>
<evidence type="ECO:0000313" key="1">
    <source>
        <dbReference type="EMBL" id="EFN58907.1"/>
    </source>
</evidence>
<dbReference type="SUPFAM" id="SSF53474">
    <property type="entry name" value="alpha/beta-Hydrolases"/>
    <property type="match status" value="1"/>
</dbReference>
<keyword evidence="2" id="KW-1185">Reference proteome</keyword>
<dbReference type="InterPro" id="IPR029058">
    <property type="entry name" value="AB_hydrolase_fold"/>
</dbReference>
<organism evidence="2">
    <name type="scientific">Chlorella variabilis</name>
    <name type="common">Green alga</name>
    <dbReference type="NCBI Taxonomy" id="554065"/>
    <lineage>
        <taxon>Eukaryota</taxon>
        <taxon>Viridiplantae</taxon>
        <taxon>Chlorophyta</taxon>
        <taxon>core chlorophytes</taxon>
        <taxon>Trebouxiophyceae</taxon>
        <taxon>Chlorellales</taxon>
        <taxon>Chlorellaceae</taxon>
        <taxon>Chlorella clade</taxon>
        <taxon>Chlorella</taxon>
    </lineage>
</organism>
<dbReference type="EMBL" id="GL433837">
    <property type="protein sequence ID" value="EFN58907.1"/>
    <property type="molecule type" value="Genomic_DNA"/>
</dbReference>
<dbReference type="KEGG" id="cvr:CHLNCDRAFT_140848"/>
<name>E1Z6C5_CHLVA</name>
<sequence>MGAPAPFILRMLEPLVLSQRFRIYVPDLPYQGGVSLGAAVIIDLAAVAPEAIRGAVLLVPGGLIPVSLTSFLLRIVLPSLLYLLLPCSFTARLALSGMCDEPVPADWELIPLTWKHVVRRPELPGGHGGFPPDDLARLAAPTFVICAERDVFWPGKAAAAAAAAALPDCQTAVIPDARHLPSRRKMEEANRWILDFFLERGLL</sequence>
<dbReference type="Proteomes" id="UP000008141">
    <property type="component" value="Unassembled WGS sequence"/>
</dbReference>
<reference evidence="1 2" key="1">
    <citation type="journal article" date="2010" name="Plant Cell">
        <title>The Chlorella variabilis NC64A genome reveals adaptation to photosymbiosis, coevolution with viruses, and cryptic sex.</title>
        <authorList>
            <person name="Blanc G."/>
            <person name="Duncan G."/>
            <person name="Agarkova I."/>
            <person name="Borodovsky M."/>
            <person name="Gurnon J."/>
            <person name="Kuo A."/>
            <person name="Lindquist E."/>
            <person name="Lucas S."/>
            <person name="Pangilinan J."/>
            <person name="Polle J."/>
            <person name="Salamov A."/>
            <person name="Terry A."/>
            <person name="Yamada T."/>
            <person name="Dunigan D.D."/>
            <person name="Grigoriev I.V."/>
            <person name="Claverie J.M."/>
            <person name="Van Etten J.L."/>
        </authorList>
    </citation>
    <scope>NUCLEOTIDE SEQUENCE [LARGE SCALE GENOMIC DNA]</scope>
    <source>
        <strain evidence="1 2">NC64A</strain>
    </source>
</reference>
<dbReference type="AlphaFoldDB" id="E1Z6C5"/>
<dbReference type="InParanoid" id="E1Z6C5"/>
<dbReference type="RefSeq" id="XP_005851009.1">
    <property type="nucleotide sequence ID" value="XM_005850947.1"/>
</dbReference>
<dbReference type="GeneID" id="17358309"/>
<evidence type="ECO:0000313" key="2">
    <source>
        <dbReference type="Proteomes" id="UP000008141"/>
    </source>
</evidence>
<proteinExistence type="predicted"/>
<accession>E1Z6C5</accession>
<dbReference type="Gene3D" id="3.40.50.1820">
    <property type="entry name" value="alpha/beta hydrolase"/>
    <property type="match status" value="1"/>
</dbReference>